<dbReference type="Gene3D" id="3.40.50.1820">
    <property type="entry name" value="alpha/beta hydrolase"/>
    <property type="match status" value="1"/>
</dbReference>
<dbReference type="PANTHER" id="PTHR17630">
    <property type="entry name" value="DIENELACTONE HYDROLASE"/>
    <property type="match status" value="1"/>
</dbReference>
<dbReference type="InterPro" id="IPR029058">
    <property type="entry name" value="AB_hydrolase_fold"/>
</dbReference>
<evidence type="ECO:0000313" key="3">
    <source>
        <dbReference type="Proteomes" id="UP000308768"/>
    </source>
</evidence>
<reference evidence="2 3" key="1">
    <citation type="submission" date="2017-03" db="EMBL/GenBank/DDBJ databases">
        <title>Genomes of endolithic fungi from Antarctica.</title>
        <authorList>
            <person name="Coleine C."/>
            <person name="Masonjones S."/>
            <person name="Stajich J.E."/>
        </authorList>
    </citation>
    <scope>NUCLEOTIDE SEQUENCE [LARGE SCALE GENOMIC DNA]</scope>
    <source>
        <strain evidence="2 3">CCFEE 5187</strain>
    </source>
</reference>
<comment type="caution">
    <text evidence="2">The sequence shown here is derived from an EMBL/GenBank/DDBJ whole genome shotgun (WGS) entry which is preliminary data.</text>
</comment>
<dbReference type="SUPFAM" id="SSF53474">
    <property type="entry name" value="alpha/beta-Hydrolases"/>
    <property type="match status" value="1"/>
</dbReference>
<feature type="non-terminal residue" evidence="2">
    <location>
        <position position="1"/>
    </location>
</feature>
<gene>
    <name evidence="2" type="ORF">B0A49_13232</name>
</gene>
<proteinExistence type="predicted"/>
<dbReference type="PANTHER" id="PTHR17630:SF80">
    <property type="entry name" value="DIENELACTONE HYDROLASE DOMAIN-CONTAINING PROTEIN"/>
    <property type="match status" value="1"/>
</dbReference>
<dbReference type="EMBL" id="NAJN01003704">
    <property type="protein sequence ID" value="TKA36352.1"/>
    <property type="molecule type" value="Genomic_DNA"/>
</dbReference>
<dbReference type="Proteomes" id="UP000308768">
    <property type="component" value="Unassembled WGS sequence"/>
</dbReference>
<dbReference type="GO" id="GO:0016787">
    <property type="term" value="F:hydrolase activity"/>
    <property type="evidence" value="ECO:0007669"/>
    <property type="project" value="InterPro"/>
</dbReference>
<dbReference type="STRING" id="331657.A0A4U0UM96"/>
<feature type="domain" description="Dienelactone hydrolase" evidence="1">
    <location>
        <begin position="18"/>
        <end position="161"/>
    </location>
</feature>
<dbReference type="OrthoDB" id="1393670at2759"/>
<accession>A0A4U0UM96</accession>
<sequence>LLGKSQPVLELSKVSDVDVYITKPADYPHAPSKLLLLLTGGTGIHSTNNQLQADKYAAEGFLVVMPDQFEGDPAPNTAHAPPEEHPSFIEQVKLGVVSVAKSFTIDMWLARHTPEKVLPLLHKVLEGAKEEFADAVANGDGVYAAGYCFGAKYVMMLGGELPDTVAWGQKVADEERGVVKKGPLIKAGALAHGTMITKADMEAIRVPVSMACVEGDSLFPDEVREEGKKALETKMVEHENWRLAECQSSL</sequence>
<organism evidence="2 3">
    <name type="scientific">Cryomyces minteri</name>
    <dbReference type="NCBI Taxonomy" id="331657"/>
    <lineage>
        <taxon>Eukaryota</taxon>
        <taxon>Fungi</taxon>
        <taxon>Dikarya</taxon>
        <taxon>Ascomycota</taxon>
        <taxon>Pezizomycotina</taxon>
        <taxon>Dothideomycetes</taxon>
        <taxon>Dothideomycetes incertae sedis</taxon>
        <taxon>Cryomyces</taxon>
    </lineage>
</organism>
<name>A0A4U0UM96_9PEZI</name>
<evidence type="ECO:0000259" key="1">
    <source>
        <dbReference type="Pfam" id="PF01738"/>
    </source>
</evidence>
<dbReference type="AlphaFoldDB" id="A0A4U0UM96"/>
<dbReference type="InterPro" id="IPR002925">
    <property type="entry name" value="Dienelactn_hydro"/>
</dbReference>
<dbReference type="Pfam" id="PF01738">
    <property type="entry name" value="DLH"/>
    <property type="match status" value="1"/>
</dbReference>
<evidence type="ECO:0000313" key="2">
    <source>
        <dbReference type="EMBL" id="TKA36352.1"/>
    </source>
</evidence>
<protein>
    <recommendedName>
        <fullName evidence="1">Dienelactone hydrolase domain-containing protein</fullName>
    </recommendedName>
</protein>
<keyword evidence="3" id="KW-1185">Reference proteome</keyword>